<dbReference type="EMBL" id="AQGS01000443">
    <property type="protein sequence ID" value="EPS39879.1"/>
    <property type="molecule type" value="Genomic_DNA"/>
</dbReference>
<feature type="region of interest" description="Disordered" evidence="1">
    <location>
        <begin position="1"/>
        <end position="26"/>
    </location>
</feature>
<feature type="compositionally biased region" description="Polar residues" evidence="1">
    <location>
        <begin position="206"/>
        <end position="215"/>
    </location>
</feature>
<dbReference type="AlphaFoldDB" id="S8AAE7"/>
<evidence type="ECO:0000313" key="3">
    <source>
        <dbReference type="Proteomes" id="UP000015100"/>
    </source>
</evidence>
<organism evidence="2 3">
    <name type="scientific">Dactylellina haptotyla (strain CBS 200.50)</name>
    <name type="common">Nematode-trapping fungus</name>
    <name type="synonym">Monacrosporium haptotylum</name>
    <dbReference type="NCBI Taxonomy" id="1284197"/>
    <lineage>
        <taxon>Eukaryota</taxon>
        <taxon>Fungi</taxon>
        <taxon>Dikarya</taxon>
        <taxon>Ascomycota</taxon>
        <taxon>Pezizomycotina</taxon>
        <taxon>Orbiliomycetes</taxon>
        <taxon>Orbiliales</taxon>
        <taxon>Orbiliaceae</taxon>
        <taxon>Dactylellina</taxon>
    </lineage>
</organism>
<evidence type="ECO:0000313" key="2">
    <source>
        <dbReference type="EMBL" id="EPS39879.1"/>
    </source>
</evidence>
<feature type="region of interest" description="Disordered" evidence="1">
    <location>
        <begin position="141"/>
        <end position="236"/>
    </location>
</feature>
<comment type="caution">
    <text evidence="2">The sequence shown here is derived from an EMBL/GenBank/DDBJ whole genome shotgun (WGS) entry which is preliminary data.</text>
</comment>
<feature type="compositionally biased region" description="Polar residues" evidence="1">
    <location>
        <begin position="462"/>
        <end position="492"/>
    </location>
</feature>
<sequence>MTSPKTLDFPLPPRRASNPSDLRSPPLAPFTNFAPVAPAQQQLSRILELTNRYRTQTVALLARQEALAAEQKSVFELERQLWNTEREIWEEERRLLTGGGAPNGAAVVNGDRITNLDAAFSAHPPTPVQLNNTTRFLSVSSMAESTGTAEPNAVPASLQHPPPPPEPVAAAAPTSRRRDSLNGGLRLNWYMKQGTTSDRIPGIPNESVSPKGTRSNGRKIDSPRYAPPGDPGLPRQIISEDINEDREGSAGENEDDFEISSALLSEATKLVYGDKATFGGNSAAAKRQIPALFKTMSDTSDTKSIRRASSSIYPSSMRNARYLNSFSDDGSEEDDVYEVSKMPRLGQKVRKRSASQTDKPNDIPLRLRPSSNFGAAFGAISTKGQQTLAPPPPPRQGSISSSTFYHPETPVDSFNSQHSFRDASWAANSGTGNTSKLPENSLGADSLQSSRTIKPTVDPINVKSTPWGVTSTNINSSPTFGNNEASMQQAQQGGLKPSPSGLTSSLSISSSQNSPVGKVPIPTTASSDKFSTTSSRYSGESISIAMHANHHHHHQNGHSQNYHNNKQYLHKTPSSSSSANNNNGEQQKGKTSPPTYTWTPPPPLPTSPTMSTTSSRKSGMYGNAILLSPSTIAPSMKTTNPRLSAVGGILPIAGLSSPPLGRMGTSSMLLSVSSRSEGGDDLDDDDDELEEHEVEIETDEEDDVVEIAGKKLSSNGMSKASGKKVMGYNEPPVEIVRDNGRWGGVLPGGMI</sequence>
<feature type="compositionally biased region" description="Polar residues" evidence="1">
    <location>
        <begin position="523"/>
        <end position="535"/>
    </location>
</feature>
<dbReference type="OMA" id="NTEREIW"/>
<gene>
    <name evidence="2" type="ORF">H072_6409</name>
</gene>
<feature type="region of interest" description="Disordered" evidence="1">
    <location>
        <begin position="551"/>
        <end position="617"/>
    </location>
</feature>
<feature type="compositionally biased region" description="Low complexity" evidence="1">
    <location>
        <begin position="493"/>
        <end position="515"/>
    </location>
</feature>
<accession>S8AAE7</accession>
<feature type="region of interest" description="Disordered" evidence="1">
    <location>
        <begin position="383"/>
        <end position="535"/>
    </location>
</feature>
<name>S8AAE7_DACHA</name>
<keyword evidence="3" id="KW-1185">Reference proteome</keyword>
<feature type="region of interest" description="Disordered" evidence="1">
    <location>
        <begin position="326"/>
        <end position="370"/>
    </location>
</feature>
<feature type="compositionally biased region" description="Acidic residues" evidence="1">
    <location>
        <begin position="679"/>
        <end position="705"/>
    </location>
</feature>
<dbReference type="OrthoDB" id="5420163at2759"/>
<feature type="compositionally biased region" description="Low complexity" evidence="1">
    <location>
        <begin position="574"/>
        <end position="583"/>
    </location>
</feature>
<protein>
    <submittedName>
        <fullName evidence="2">Uncharacterized protein</fullName>
    </submittedName>
</protein>
<proteinExistence type="predicted"/>
<reference evidence="2 3" key="1">
    <citation type="journal article" date="2013" name="PLoS Genet.">
        <title>Genomic mechanisms accounting for the adaptation to parasitism in nematode-trapping fungi.</title>
        <authorList>
            <person name="Meerupati T."/>
            <person name="Andersson K.M."/>
            <person name="Friman E."/>
            <person name="Kumar D."/>
            <person name="Tunlid A."/>
            <person name="Ahren D."/>
        </authorList>
    </citation>
    <scope>NUCLEOTIDE SEQUENCE [LARGE SCALE GENOMIC DNA]</scope>
    <source>
        <strain evidence="2 3">CBS 200.50</strain>
    </source>
</reference>
<dbReference type="Proteomes" id="UP000015100">
    <property type="component" value="Unassembled WGS sequence"/>
</dbReference>
<feature type="region of interest" description="Disordered" evidence="1">
    <location>
        <begin position="672"/>
        <end position="726"/>
    </location>
</feature>
<reference evidence="3" key="2">
    <citation type="submission" date="2013-04" db="EMBL/GenBank/DDBJ databases">
        <title>Genomic mechanisms accounting for the adaptation to parasitism in nematode-trapping fungi.</title>
        <authorList>
            <person name="Ahren D.G."/>
        </authorList>
    </citation>
    <scope>NUCLEOTIDE SEQUENCE [LARGE SCALE GENOMIC DNA]</scope>
    <source>
        <strain evidence="3">CBS 200.50</strain>
    </source>
</reference>
<evidence type="ECO:0000256" key="1">
    <source>
        <dbReference type="SAM" id="MobiDB-lite"/>
    </source>
</evidence>
<feature type="compositionally biased region" description="Polar residues" evidence="1">
    <location>
        <begin position="426"/>
        <end position="438"/>
    </location>
</feature>
<dbReference type="HOGENOM" id="CLU_388840_0_0_1"/>